<dbReference type="CDD" id="cd00622">
    <property type="entry name" value="PLPDE_III_ODC"/>
    <property type="match status" value="1"/>
</dbReference>
<evidence type="ECO:0000256" key="5">
    <source>
        <dbReference type="ARBA" id="ARBA00023239"/>
    </source>
</evidence>
<dbReference type="EMBL" id="CACVKT020005972">
    <property type="protein sequence ID" value="CAC5399137.1"/>
    <property type="molecule type" value="Genomic_DNA"/>
</dbReference>
<feature type="modified residue" description="N6-(pyridoxal phosphate)lysine" evidence="11">
    <location>
        <position position="67"/>
    </location>
</feature>
<reference evidence="13 14" key="1">
    <citation type="submission" date="2020-06" db="EMBL/GenBank/DDBJ databases">
        <authorList>
            <person name="Li R."/>
            <person name="Bekaert M."/>
        </authorList>
    </citation>
    <scope>NUCLEOTIDE SEQUENCE [LARGE SCALE GENOMIC DNA]</scope>
    <source>
        <strain evidence="14">wild</strain>
    </source>
</reference>
<dbReference type="InterPro" id="IPR022657">
    <property type="entry name" value="De-COase2_CS"/>
</dbReference>
<evidence type="ECO:0000259" key="12">
    <source>
        <dbReference type="Pfam" id="PF02784"/>
    </source>
</evidence>
<dbReference type="InterPro" id="IPR022653">
    <property type="entry name" value="De-COase2_pyr-phos_BS"/>
</dbReference>
<dbReference type="PRINTS" id="PR01179">
    <property type="entry name" value="ODADCRBXLASE"/>
</dbReference>
<feature type="domain" description="Orn/DAP/Arg decarboxylase 2 N-terminal" evidence="12">
    <location>
        <begin position="43"/>
        <end position="279"/>
    </location>
</feature>
<keyword evidence="4" id="KW-0620">Polyamine biosynthesis</keyword>
<dbReference type="InterPro" id="IPR029066">
    <property type="entry name" value="PLP-binding_barrel"/>
</dbReference>
<evidence type="ECO:0000313" key="14">
    <source>
        <dbReference type="Proteomes" id="UP000507470"/>
    </source>
</evidence>
<comment type="cofactor">
    <cofactor evidence="1 11">
        <name>pyridoxal 5'-phosphate</name>
        <dbReference type="ChEBI" id="CHEBI:597326"/>
    </cofactor>
</comment>
<comment type="function">
    <text evidence="8">Catalyzes the first and rate-limiting step of polyamine biosynthesis that converts ornithine into putrescine, which is the precursor for the polyamines, spermidine and spermine. Polyamines are essential for cell proliferation and are implicated in cellular processes, ranging from DNA replication to apoptosis.</text>
</comment>
<evidence type="ECO:0000256" key="10">
    <source>
        <dbReference type="ARBA" id="ARBA00049127"/>
    </source>
</evidence>
<dbReference type="PANTHER" id="PTHR11482">
    <property type="entry name" value="ARGININE/DIAMINOPIMELATE/ORNITHINE DECARBOXYLASE"/>
    <property type="match status" value="1"/>
</dbReference>
<dbReference type="InterPro" id="IPR002433">
    <property type="entry name" value="Orn_de-COase"/>
</dbReference>
<dbReference type="GO" id="GO:0005737">
    <property type="term" value="C:cytoplasm"/>
    <property type="evidence" value="ECO:0007669"/>
    <property type="project" value="TreeGrafter"/>
</dbReference>
<evidence type="ECO:0000313" key="13">
    <source>
        <dbReference type="EMBL" id="CAC5399137.1"/>
    </source>
</evidence>
<dbReference type="PROSITE" id="PS00878">
    <property type="entry name" value="ODR_DC_2_1"/>
    <property type="match status" value="1"/>
</dbReference>
<keyword evidence="3 11" id="KW-0663">Pyridoxal phosphate</keyword>
<accession>A0A6J8CUP7</accession>
<name>A0A6J8CUP7_MYTCO</name>
<gene>
    <name evidence="13" type="ORF">MCOR_33425</name>
</gene>
<dbReference type="Pfam" id="PF02784">
    <property type="entry name" value="Orn_Arg_deC_N"/>
    <property type="match status" value="1"/>
</dbReference>
<dbReference type="GO" id="GO:0004586">
    <property type="term" value="F:ornithine decarboxylase activity"/>
    <property type="evidence" value="ECO:0007669"/>
    <property type="project" value="UniProtKB-EC"/>
</dbReference>
<evidence type="ECO:0000256" key="4">
    <source>
        <dbReference type="ARBA" id="ARBA00023115"/>
    </source>
</evidence>
<dbReference type="Gene3D" id="3.20.20.10">
    <property type="entry name" value="Alanine racemase"/>
    <property type="match status" value="1"/>
</dbReference>
<dbReference type="InterPro" id="IPR009006">
    <property type="entry name" value="Ala_racemase/Decarboxylase_C"/>
</dbReference>
<comment type="pathway">
    <text evidence="6">Amine and polyamine biosynthesis; putrescine biosynthesis via L-ornithine pathway; putrescine from L-ornithine: step 1/1.</text>
</comment>
<proteinExistence type="inferred from homology"/>
<comment type="similarity">
    <text evidence="2">Belongs to the Orn/Lys/Arg decarboxylase class-II family.</text>
</comment>
<comment type="subunit">
    <text evidence="9">Homodimer. Only the dimer is catalytically active, as the active sites are constructed of residues from both monomers.</text>
</comment>
<protein>
    <recommendedName>
        <fullName evidence="7">ornithine decarboxylase</fullName>
        <ecNumber evidence="7">4.1.1.17</ecNumber>
    </recommendedName>
</protein>
<dbReference type="AlphaFoldDB" id="A0A6J8CUP7"/>
<keyword evidence="5 13" id="KW-0456">Lyase</keyword>
<evidence type="ECO:0000256" key="7">
    <source>
        <dbReference type="ARBA" id="ARBA00034138"/>
    </source>
</evidence>
<dbReference type="SUPFAM" id="SSF51419">
    <property type="entry name" value="PLP-binding barrel"/>
    <property type="match status" value="1"/>
</dbReference>
<dbReference type="PRINTS" id="PR01182">
    <property type="entry name" value="ORNDCRBXLASE"/>
</dbReference>
<evidence type="ECO:0000256" key="2">
    <source>
        <dbReference type="ARBA" id="ARBA00008872"/>
    </source>
</evidence>
<dbReference type="Gene3D" id="2.40.37.10">
    <property type="entry name" value="Lyase, Ornithine Decarboxylase, Chain A, domain 1"/>
    <property type="match status" value="1"/>
</dbReference>
<evidence type="ECO:0000256" key="8">
    <source>
        <dbReference type="ARBA" id="ARBA00037173"/>
    </source>
</evidence>
<dbReference type="InterPro" id="IPR000183">
    <property type="entry name" value="Orn/DAP/Arg_de-COase"/>
</dbReference>
<dbReference type="EC" id="4.1.1.17" evidence="7"/>
<dbReference type="PROSITE" id="PS00879">
    <property type="entry name" value="ODR_DC_2_2"/>
    <property type="match status" value="1"/>
</dbReference>
<dbReference type="SUPFAM" id="SSF50621">
    <property type="entry name" value="Alanine racemase C-terminal domain-like"/>
    <property type="match status" value="1"/>
</dbReference>
<dbReference type="GO" id="GO:0033387">
    <property type="term" value="P:putrescine biosynthetic process from arginine, via ornithine"/>
    <property type="evidence" value="ECO:0007669"/>
    <property type="project" value="TreeGrafter"/>
</dbReference>
<dbReference type="PANTHER" id="PTHR11482:SF6">
    <property type="entry name" value="ORNITHINE DECARBOXYLASE 1-RELATED"/>
    <property type="match status" value="1"/>
</dbReference>
<evidence type="ECO:0000256" key="1">
    <source>
        <dbReference type="ARBA" id="ARBA00001933"/>
    </source>
</evidence>
<sequence length="467" mass="52152">MKHYFGSNTIVDITSHQKSISTLIQKTVDNHQHEEDAFFIGDLGDIIKKQKLWQECFPRVEPFYAVKCNDHYAVLKLLADMGLSFDCASKAEIQKVLKLGVDPSRIVYANPCKQTSFIRYAAKNDVSLMTFDNEDELVKVKAVYPAARLVLRILPPSNFKVQCELGMKFGCLPGKAYHLLEAARKLDLNVVGVSFHVGSGCQEAEAFEAAIQQARDVFDMGLSMGFDMDLLDIGGGFPGHECGGVSIEEIAEVVNVALDKYFPGDGVRFIAEPGRFYVASAFTISTNIIAKRIVARDQRGNNAEPVDFPTADDEPAMMYYVNDGVYGSFNCLLYDHAAVVPSLLKNYDDDMLYTSSIWGPTCDGLDCIMPECKLPELRSGDWIYFRDMGAYTLASASGFNGMPAPNQYFVCTMDLWEEVYPNIEMDEKPVEKVIPVMKFGHYPYETMKFNQNALPEGVTVGDYEVDM</sequence>
<comment type="catalytic activity">
    <reaction evidence="10">
        <text>L-ornithine + H(+) = putrescine + CO2</text>
        <dbReference type="Rhea" id="RHEA:22964"/>
        <dbReference type="ChEBI" id="CHEBI:15378"/>
        <dbReference type="ChEBI" id="CHEBI:16526"/>
        <dbReference type="ChEBI" id="CHEBI:46911"/>
        <dbReference type="ChEBI" id="CHEBI:326268"/>
        <dbReference type="EC" id="4.1.1.17"/>
    </reaction>
</comment>
<dbReference type="InterPro" id="IPR022644">
    <property type="entry name" value="De-COase2_N"/>
</dbReference>
<evidence type="ECO:0000256" key="3">
    <source>
        <dbReference type="ARBA" id="ARBA00022898"/>
    </source>
</evidence>
<evidence type="ECO:0000256" key="11">
    <source>
        <dbReference type="PIRSR" id="PIRSR600183-50"/>
    </source>
</evidence>
<keyword evidence="14" id="KW-1185">Reference proteome</keyword>
<evidence type="ECO:0000256" key="9">
    <source>
        <dbReference type="ARBA" id="ARBA00046672"/>
    </source>
</evidence>
<dbReference type="FunFam" id="2.40.37.10:FF:000005">
    <property type="entry name" value="Ornithine decarboxylase"/>
    <property type="match status" value="1"/>
</dbReference>
<dbReference type="OrthoDB" id="5034579at2759"/>
<dbReference type="Proteomes" id="UP000507470">
    <property type="component" value="Unassembled WGS sequence"/>
</dbReference>
<evidence type="ECO:0000256" key="6">
    <source>
        <dbReference type="ARBA" id="ARBA00034115"/>
    </source>
</evidence>
<organism evidence="13 14">
    <name type="scientific">Mytilus coruscus</name>
    <name type="common">Sea mussel</name>
    <dbReference type="NCBI Taxonomy" id="42192"/>
    <lineage>
        <taxon>Eukaryota</taxon>
        <taxon>Metazoa</taxon>
        <taxon>Spiralia</taxon>
        <taxon>Lophotrochozoa</taxon>
        <taxon>Mollusca</taxon>
        <taxon>Bivalvia</taxon>
        <taxon>Autobranchia</taxon>
        <taxon>Pteriomorphia</taxon>
        <taxon>Mytilida</taxon>
        <taxon>Mytiloidea</taxon>
        <taxon>Mytilidae</taxon>
        <taxon>Mytilinae</taxon>
        <taxon>Mytilus</taxon>
    </lineage>
</organism>
<dbReference type="FunFam" id="3.20.20.10:FF:000005">
    <property type="entry name" value="Ornithine decarboxylase"/>
    <property type="match status" value="1"/>
</dbReference>
<feature type="active site" description="Proton donor" evidence="11">
    <location>
        <position position="362"/>
    </location>
</feature>